<evidence type="ECO:0000256" key="2">
    <source>
        <dbReference type="ARBA" id="ARBA00023015"/>
    </source>
</evidence>
<evidence type="ECO:0000256" key="3">
    <source>
        <dbReference type="ARBA" id="ARBA00023125"/>
    </source>
</evidence>
<keyword evidence="2" id="KW-0805">Transcription regulation</keyword>
<accession>A0ABZ1IFG0</accession>
<organism evidence="6 7">
    <name type="scientific">Amycolatopsis rhabdoformis</name>
    <dbReference type="NCBI Taxonomy" id="1448059"/>
    <lineage>
        <taxon>Bacteria</taxon>
        <taxon>Bacillati</taxon>
        <taxon>Actinomycetota</taxon>
        <taxon>Actinomycetes</taxon>
        <taxon>Pseudonocardiales</taxon>
        <taxon>Pseudonocardiaceae</taxon>
        <taxon>Amycolatopsis</taxon>
    </lineage>
</organism>
<comment type="similarity">
    <text evidence="1">Belongs to the LysR transcriptional regulatory family.</text>
</comment>
<reference evidence="6 7" key="1">
    <citation type="journal article" date="2015" name="Int. J. Syst. Evol. Microbiol.">
        <title>Amycolatopsis rhabdoformis sp. nov., an actinomycete isolated from a tropical forest soil.</title>
        <authorList>
            <person name="Souza W.R."/>
            <person name="Silva R.E."/>
            <person name="Goodfellow M."/>
            <person name="Busarakam K."/>
            <person name="Figueiro F.S."/>
            <person name="Ferreira D."/>
            <person name="Rodrigues-Filho E."/>
            <person name="Moraes L.A.B."/>
            <person name="Zucchi T.D."/>
        </authorList>
    </citation>
    <scope>NUCLEOTIDE SEQUENCE [LARGE SCALE GENOMIC DNA]</scope>
    <source>
        <strain evidence="6 7">NCIMB 14900</strain>
    </source>
</reference>
<evidence type="ECO:0000259" key="5">
    <source>
        <dbReference type="PROSITE" id="PS50931"/>
    </source>
</evidence>
<dbReference type="Gene3D" id="1.10.10.10">
    <property type="entry name" value="Winged helix-like DNA-binding domain superfamily/Winged helix DNA-binding domain"/>
    <property type="match status" value="1"/>
</dbReference>
<dbReference type="PANTHER" id="PTHR30346">
    <property type="entry name" value="TRANSCRIPTIONAL DUAL REGULATOR HCAR-RELATED"/>
    <property type="match status" value="1"/>
</dbReference>
<dbReference type="Pfam" id="PF00126">
    <property type="entry name" value="HTH_1"/>
    <property type="match status" value="1"/>
</dbReference>
<dbReference type="Gene3D" id="3.40.190.10">
    <property type="entry name" value="Periplasmic binding protein-like II"/>
    <property type="match status" value="2"/>
</dbReference>
<evidence type="ECO:0000313" key="7">
    <source>
        <dbReference type="Proteomes" id="UP001330812"/>
    </source>
</evidence>
<dbReference type="PROSITE" id="PS50931">
    <property type="entry name" value="HTH_LYSR"/>
    <property type="match status" value="1"/>
</dbReference>
<protein>
    <submittedName>
        <fullName evidence="6">LysR family transcriptional regulator</fullName>
    </submittedName>
</protein>
<gene>
    <name evidence="6" type="ORF">VSH64_10255</name>
</gene>
<dbReference type="InterPro" id="IPR036390">
    <property type="entry name" value="WH_DNA-bd_sf"/>
</dbReference>
<dbReference type="SUPFAM" id="SSF53850">
    <property type="entry name" value="Periplasmic binding protein-like II"/>
    <property type="match status" value="1"/>
</dbReference>
<dbReference type="RefSeq" id="WP_326835293.1">
    <property type="nucleotide sequence ID" value="NZ_CP142149.1"/>
</dbReference>
<evidence type="ECO:0000256" key="1">
    <source>
        <dbReference type="ARBA" id="ARBA00009437"/>
    </source>
</evidence>
<dbReference type="Proteomes" id="UP001330812">
    <property type="component" value="Chromosome"/>
</dbReference>
<dbReference type="Pfam" id="PF03466">
    <property type="entry name" value="LysR_substrate"/>
    <property type="match status" value="1"/>
</dbReference>
<keyword evidence="4" id="KW-0804">Transcription</keyword>
<dbReference type="SUPFAM" id="SSF46785">
    <property type="entry name" value="Winged helix' DNA-binding domain"/>
    <property type="match status" value="1"/>
</dbReference>
<dbReference type="PANTHER" id="PTHR30346:SF0">
    <property type="entry name" value="HCA OPERON TRANSCRIPTIONAL ACTIVATOR HCAR"/>
    <property type="match status" value="1"/>
</dbReference>
<dbReference type="EMBL" id="CP142149">
    <property type="protein sequence ID" value="WSE32486.1"/>
    <property type="molecule type" value="Genomic_DNA"/>
</dbReference>
<dbReference type="InterPro" id="IPR000847">
    <property type="entry name" value="LysR_HTH_N"/>
</dbReference>
<dbReference type="PRINTS" id="PR00039">
    <property type="entry name" value="HTHLYSR"/>
</dbReference>
<dbReference type="InterPro" id="IPR005119">
    <property type="entry name" value="LysR_subst-bd"/>
</dbReference>
<dbReference type="InterPro" id="IPR036388">
    <property type="entry name" value="WH-like_DNA-bd_sf"/>
</dbReference>
<evidence type="ECO:0000256" key="4">
    <source>
        <dbReference type="ARBA" id="ARBA00023163"/>
    </source>
</evidence>
<evidence type="ECO:0000313" key="6">
    <source>
        <dbReference type="EMBL" id="WSE32486.1"/>
    </source>
</evidence>
<keyword evidence="3" id="KW-0238">DNA-binding</keyword>
<sequence>MKATTVTLRQLEYFVATVELGTLSAAAAHFHISQTAVSLAITQLEKALDVQVLVRRPAKPPTPTAAGRQLLTDARRVLSDAGELESAVRTVGQEVSGRLAVGCFPTITPFVMGRLLEALQERHPDLSIDLVEDSVRGLQRKLTEGACDVAIMYDIGLEPGITTVPLYSCPPYAVLPADHPLAHHTSVRAADLIHEPLIMIDLPPSADFFADLLTRAGHTPDIRFRTRSVETVRALVGRGRGWAILLHRPAVPHSYDGREVAAVPLSDVGAPIDVLLARATHSRPTRRALAFSHLCREVLTSDQA</sequence>
<proteinExistence type="inferred from homology"/>
<name>A0ABZ1IFG0_9PSEU</name>
<keyword evidence="7" id="KW-1185">Reference proteome</keyword>
<feature type="domain" description="HTH lysR-type" evidence="5">
    <location>
        <begin position="6"/>
        <end position="64"/>
    </location>
</feature>